<comment type="caution">
    <text evidence="2">The sequence shown here is derived from an EMBL/GenBank/DDBJ whole genome shotgun (WGS) entry which is preliminary data.</text>
</comment>
<dbReference type="PANTHER" id="PTHR43236">
    <property type="entry name" value="ANTITOXIN HIGA1"/>
    <property type="match status" value="1"/>
</dbReference>
<dbReference type="Proteomes" id="UP001157440">
    <property type="component" value="Unassembled WGS sequence"/>
</dbReference>
<dbReference type="PANTHER" id="PTHR43236:SF2">
    <property type="entry name" value="BLL0069 PROTEIN"/>
    <property type="match status" value="1"/>
</dbReference>
<dbReference type="Gene3D" id="1.10.10.2910">
    <property type="match status" value="1"/>
</dbReference>
<dbReference type="RefSeq" id="WP_238199514.1">
    <property type="nucleotide sequence ID" value="NZ_BPQZ01000039.1"/>
</dbReference>
<proteinExistence type="predicted"/>
<organism evidence="2 3">
    <name type="scientific">Methylobacterium tardum</name>
    <dbReference type="NCBI Taxonomy" id="374432"/>
    <lineage>
        <taxon>Bacteria</taxon>
        <taxon>Pseudomonadati</taxon>
        <taxon>Pseudomonadota</taxon>
        <taxon>Alphaproteobacteria</taxon>
        <taxon>Hyphomicrobiales</taxon>
        <taxon>Methylobacteriaceae</taxon>
        <taxon>Methylobacterium</taxon>
    </lineage>
</organism>
<sequence length="296" mass="33211">MSVSRVDLVDAGSPEALVKRILQAEPNLPVPVPIQELCARLGILRIEDLDTDEFEGGLVTDAKRSEGTILARRGGEPRRRFTIAHELGHFLMAHHIPDQPGRFLCKSSDPLRVTAKEGDQRQRREVEANRFATLMLMPPHLLRGAMAAFREPDLEHVLVLARDFAVGKEAAARAYVQYHPERIAIVVAGNGRVQRCYRSLSFPAITCAVGGPVPTGSLFHSSPHRPNIVSDTAACSPDLWIDVKRDLRAPDLYEQVYRQQNGFAMILLRLDAVPEESAEERRLNEGWRHRFHSGRR</sequence>
<keyword evidence="3" id="KW-1185">Reference proteome</keyword>
<accession>A0AA37TAQ5</accession>
<gene>
    <name evidence="2" type="ORF">GCM10007890_18430</name>
</gene>
<protein>
    <recommendedName>
        <fullName evidence="1">IrrE N-terminal-like domain-containing protein</fullName>
    </recommendedName>
</protein>
<dbReference type="InterPro" id="IPR010359">
    <property type="entry name" value="IrrE_HExxH"/>
</dbReference>
<dbReference type="AlphaFoldDB" id="A0AA37TAQ5"/>
<name>A0AA37TAQ5_9HYPH</name>
<dbReference type="Pfam" id="PF06114">
    <property type="entry name" value="Peptidase_M78"/>
    <property type="match status" value="1"/>
</dbReference>
<evidence type="ECO:0000313" key="2">
    <source>
        <dbReference type="EMBL" id="GLS69830.1"/>
    </source>
</evidence>
<feature type="domain" description="IrrE N-terminal-like" evidence="1">
    <location>
        <begin position="71"/>
        <end position="173"/>
    </location>
</feature>
<evidence type="ECO:0000259" key="1">
    <source>
        <dbReference type="Pfam" id="PF06114"/>
    </source>
</evidence>
<evidence type="ECO:0000313" key="3">
    <source>
        <dbReference type="Proteomes" id="UP001157440"/>
    </source>
</evidence>
<dbReference type="InterPro" id="IPR052345">
    <property type="entry name" value="Rad_response_metalloprotease"/>
</dbReference>
<reference evidence="3" key="1">
    <citation type="journal article" date="2019" name="Int. J. Syst. Evol. Microbiol.">
        <title>The Global Catalogue of Microorganisms (GCM) 10K type strain sequencing project: providing services to taxonomists for standard genome sequencing and annotation.</title>
        <authorList>
            <consortium name="The Broad Institute Genomics Platform"/>
            <consortium name="The Broad Institute Genome Sequencing Center for Infectious Disease"/>
            <person name="Wu L."/>
            <person name="Ma J."/>
        </authorList>
    </citation>
    <scope>NUCLEOTIDE SEQUENCE [LARGE SCALE GENOMIC DNA]</scope>
    <source>
        <strain evidence="3">NBRC 103632</strain>
    </source>
</reference>
<dbReference type="EMBL" id="BSPL01000011">
    <property type="protein sequence ID" value="GLS69830.1"/>
    <property type="molecule type" value="Genomic_DNA"/>
</dbReference>